<gene>
    <name evidence="2" type="ORF">OHA22_07035</name>
</gene>
<dbReference type="InterPro" id="IPR041581">
    <property type="entry name" value="Glyoxalase_6"/>
</dbReference>
<dbReference type="InterPro" id="IPR037523">
    <property type="entry name" value="VOC_core"/>
</dbReference>
<feature type="domain" description="VOC" evidence="1">
    <location>
        <begin position="10"/>
        <end position="110"/>
    </location>
</feature>
<protein>
    <submittedName>
        <fullName evidence="2">VOC family protein</fullName>
    </submittedName>
</protein>
<dbReference type="SUPFAM" id="SSF54593">
    <property type="entry name" value="Glyoxalase/Bleomycin resistance protein/Dihydroxybiphenyl dioxygenase"/>
    <property type="match status" value="2"/>
</dbReference>
<reference evidence="2" key="1">
    <citation type="submission" date="2022-10" db="EMBL/GenBank/DDBJ databases">
        <title>The complete genomes of actinobacterial strains from the NBC collection.</title>
        <authorList>
            <person name="Joergensen T.S."/>
            <person name="Alvarez Arevalo M."/>
            <person name="Sterndorff E.B."/>
            <person name="Faurdal D."/>
            <person name="Vuksanovic O."/>
            <person name="Mourched A.-S."/>
            <person name="Charusanti P."/>
            <person name="Shaw S."/>
            <person name="Blin K."/>
            <person name="Weber T."/>
        </authorList>
    </citation>
    <scope>NUCLEOTIDE SEQUENCE</scope>
    <source>
        <strain evidence="2">NBC_00093</strain>
    </source>
</reference>
<dbReference type="PROSITE" id="PS51819">
    <property type="entry name" value="VOC"/>
    <property type="match status" value="1"/>
</dbReference>
<name>A0AAU1ZS87_9ACTN</name>
<dbReference type="AlphaFoldDB" id="A0AAU1ZS87"/>
<dbReference type="InterPro" id="IPR029068">
    <property type="entry name" value="Glyas_Bleomycin-R_OHBP_Dase"/>
</dbReference>
<dbReference type="InterPro" id="IPR052164">
    <property type="entry name" value="Anthracycline_SecMetBiosynth"/>
</dbReference>
<accession>A0AAU1ZS87</accession>
<proteinExistence type="predicted"/>
<dbReference type="EMBL" id="CP108222">
    <property type="protein sequence ID" value="WTT15296.1"/>
    <property type="molecule type" value="Genomic_DNA"/>
</dbReference>
<dbReference type="PANTHER" id="PTHR33993:SF14">
    <property type="entry name" value="GB|AAF24581.1"/>
    <property type="match status" value="1"/>
</dbReference>
<dbReference type="Gene3D" id="3.10.180.10">
    <property type="entry name" value="2,3-Dihydroxybiphenyl 1,2-Dioxygenase, domain 1"/>
    <property type="match status" value="2"/>
</dbReference>
<sequence length="261" mass="27286">MLTTDQVPGAPNWVELRTPDVRAASEFYAALFGWERDAEVFRLDGVVVAGVREAQAAAGGWVLSFHTRDAQAAAGSVTAAGGERAEDADADTCALYVTDPDGVRFGLREPGPAPVLGLVDAPGALWWTQYYTMDVPGAKAFYQAVFAWDGMDVVLERGAACTILSPAGKGLPGAQGALMTTPAEALGITPPASWFEPGARWLPYFTVHDCDTTVDAALARGATLVYPAETQQAIGRQATLLDPWGAAFAVNAGAAQPTATV</sequence>
<dbReference type="Pfam" id="PF18029">
    <property type="entry name" value="Glyoxalase_6"/>
    <property type="match status" value="1"/>
</dbReference>
<organism evidence="2">
    <name type="scientific">Streptomyces sp. NBC_00093</name>
    <dbReference type="NCBI Taxonomy" id="2975649"/>
    <lineage>
        <taxon>Bacteria</taxon>
        <taxon>Bacillati</taxon>
        <taxon>Actinomycetota</taxon>
        <taxon>Actinomycetes</taxon>
        <taxon>Kitasatosporales</taxon>
        <taxon>Streptomycetaceae</taxon>
        <taxon>Streptomyces</taxon>
    </lineage>
</organism>
<dbReference type="PANTHER" id="PTHR33993">
    <property type="entry name" value="GLYOXALASE-RELATED"/>
    <property type="match status" value="1"/>
</dbReference>
<evidence type="ECO:0000313" key="2">
    <source>
        <dbReference type="EMBL" id="WTT15296.1"/>
    </source>
</evidence>
<evidence type="ECO:0000259" key="1">
    <source>
        <dbReference type="PROSITE" id="PS51819"/>
    </source>
</evidence>